<reference evidence="2 3" key="1">
    <citation type="submission" date="2019-07" db="EMBL/GenBank/DDBJ databases">
        <title>Genomic Encyclopedia of Type Strains, Phase IV (KMG-IV): sequencing the most valuable type-strain genomes for metagenomic binning, comparative biology and taxonomic classification.</title>
        <authorList>
            <person name="Goeker M."/>
        </authorList>
    </citation>
    <scope>NUCLEOTIDE SEQUENCE [LARGE SCALE GENOMIC DNA]</scope>
    <source>
        <strain evidence="2 3">SS015</strain>
    </source>
</reference>
<evidence type="ECO:0008006" key="4">
    <source>
        <dbReference type="Google" id="ProtNLM"/>
    </source>
</evidence>
<keyword evidence="1" id="KW-0732">Signal</keyword>
<accession>A0A5D3WHJ6</accession>
<sequence>MKAVIPVLLTLLLVATTAPAKEVRSDSTRLVDQALGGATGIIGINMAAGSNNVQGNMHALILGDSQGPSPVAAVEQRAAVDGHGDRTRALDLIGGAALGGASGLIGVNQTAGSSNTQANLATIEIGGGAPVSLADLESARGQPARHGSSAGESSADVIQGQALANSSGLVQISQSAGSGNSIRNSIGVSLTTMEIY</sequence>
<evidence type="ECO:0000313" key="2">
    <source>
        <dbReference type="EMBL" id="TYO97539.1"/>
    </source>
</evidence>
<feature type="chain" id="PRO_5022747252" description="Minor curlin subunit" evidence="1">
    <location>
        <begin position="21"/>
        <end position="196"/>
    </location>
</feature>
<dbReference type="EMBL" id="VNIB01000010">
    <property type="protein sequence ID" value="TYO97539.1"/>
    <property type="molecule type" value="Genomic_DNA"/>
</dbReference>
<feature type="signal peptide" evidence="1">
    <location>
        <begin position="1"/>
        <end position="20"/>
    </location>
</feature>
<evidence type="ECO:0000313" key="3">
    <source>
        <dbReference type="Proteomes" id="UP000324159"/>
    </source>
</evidence>
<dbReference type="RefSeq" id="WP_148896436.1">
    <property type="nucleotide sequence ID" value="NZ_VNIB01000010.1"/>
</dbReference>
<dbReference type="Proteomes" id="UP000324159">
    <property type="component" value="Unassembled WGS sequence"/>
</dbReference>
<proteinExistence type="predicted"/>
<keyword evidence="3" id="KW-1185">Reference proteome</keyword>
<evidence type="ECO:0000256" key="1">
    <source>
        <dbReference type="SAM" id="SignalP"/>
    </source>
</evidence>
<gene>
    <name evidence="2" type="ORF">EDC39_11079</name>
</gene>
<comment type="caution">
    <text evidence="2">The sequence shown here is derived from an EMBL/GenBank/DDBJ whole genome shotgun (WGS) entry which is preliminary data.</text>
</comment>
<organism evidence="2 3">
    <name type="scientific">Geothermobacter ehrlichii</name>
    <dbReference type="NCBI Taxonomy" id="213224"/>
    <lineage>
        <taxon>Bacteria</taxon>
        <taxon>Pseudomonadati</taxon>
        <taxon>Thermodesulfobacteriota</taxon>
        <taxon>Desulfuromonadia</taxon>
        <taxon>Desulfuromonadales</taxon>
        <taxon>Geothermobacteraceae</taxon>
        <taxon>Geothermobacter</taxon>
    </lineage>
</organism>
<dbReference type="OrthoDB" id="7008646at2"/>
<dbReference type="AlphaFoldDB" id="A0A5D3WHJ6"/>
<name>A0A5D3WHJ6_9BACT</name>
<protein>
    <recommendedName>
        <fullName evidence="4">Minor curlin subunit</fullName>
    </recommendedName>
</protein>